<dbReference type="EMBL" id="OU896721">
    <property type="protein sequence ID" value="CAG9817502.1"/>
    <property type="molecule type" value="Genomic_DNA"/>
</dbReference>
<keyword evidence="6 10" id="KW-1133">Transmembrane helix</keyword>
<organism evidence="11 12">
    <name type="scientific">Phaedon cochleariae</name>
    <name type="common">Mustard beetle</name>
    <dbReference type="NCBI Taxonomy" id="80249"/>
    <lineage>
        <taxon>Eukaryota</taxon>
        <taxon>Metazoa</taxon>
        <taxon>Ecdysozoa</taxon>
        <taxon>Arthropoda</taxon>
        <taxon>Hexapoda</taxon>
        <taxon>Insecta</taxon>
        <taxon>Pterygota</taxon>
        <taxon>Neoptera</taxon>
        <taxon>Endopterygota</taxon>
        <taxon>Coleoptera</taxon>
        <taxon>Polyphaga</taxon>
        <taxon>Cucujiformia</taxon>
        <taxon>Chrysomeloidea</taxon>
        <taxon>Chrysomelidae</taxon>
        <taxon>Chrysomelinae</taxon>
        <taxon>Chrysomelini</taxon>
        <taxon>Phaedon</taxon>
    </lineage>
</organism>
<dbReference type="GO" id="GO:0019367">
    <property type="term" value="P:fatty acid elongation, saturated fatty acid"/>
    <property type="evidence" value="ECO:0007669"/>
    <property type="project" value="TreeGrafter"/>
</dbReference>
<proteinExistence type="inferred from homology"/>
<sequence>MDYKMNQKSNTSTNLYRFLFYELADPRTNSWFLISDPGPPLAILSMYLYFVLNWGPRLMKNRQPYELKTVLVVYNFLQVLLSTWLVVEGLDILNTIKFSWVCQPVDFSNSPIALRIIRGVYIYFLAKMTELLDTVFFVLRKKDRQITFLHVYHHTAMPMISWGATKYFPGGHGAIVGLINSFVHIVMYSYYMMAAMGPRYQRFLWWKKYITTLQMAQFGLAFLHNSQLLFVDCGYPRWSVVFTLPNAIFFYVLFSDFYQKNYSGEKKICYGEKMELASSEKCSYSEVKEATSGYSTGGLGISDKKLL</sequence>
<keyword evidence="2 10" id="KW-0444">Lipid biosynthesis</keyword>
<dbReference type="Proteomes" id="UP001153737">
    <property type="component" value="Chromosome 15"/>
</dbReference>
<comment type="catalytic activity">
    <reaction evidence="10">
        <text>a very-long-chain acyl-CoA + malonyl-CoA + H(+) = a very-long-chain 3-oxoacyl-CoA + CO2 + CoA</text>
        <dbReference type="Rhea" id="RHEA:32727"/>
        <dbReference type="ChEBI" id="CHEBI:15378"/>
        <dbReference type="ChEBI" id="CHEBI:16526"/>
        <dbReference type="ChEBI" id="CHEBI:57287"/>
        <dbReference type="ChEBI" id="CHEBI:57384"/>
        <dbReference type="ChEBI" id="CHEBI:90725"/>
        <dbReference type="ChEBI" id="CHEBI:90736"/>
        <dbReference type="EC" id="2.3.1.199"/>
    </reaction>
</comment>
<dbReference type="GO" id="GO:0034625">
    <property type="term" value="P:fatty acid elongation, monounsaturated fatty acid"/>
    <property type="evidence" value="ECO:0007669"/>
    <property type="project" value="TreeGrafter"/>
</dbReference>
<evidence type="ECO:0000256" key="10">
    <source>
        <dbReference type="RuleBase" id="RU361115"/>
    </source>
</evidence>
<keyword evidence="8 10" id="KW-0472">Membrane</keyword>
<evidence type="ECO:0000256" key="8">
    <source>
        <dbReference type="ARBA" id="ARBA00023136"/>
    </source>
</evidence>
<feature type="transmembrane region" description="Helical" evidence="10">
    <location>
        <begin position="170"/>
        <end position="191"/>
    </location>
</feature>
<evidence type="ECO:0000256" key="7">
    <source>
        <dbReference type="ARBA" id="ARBA00023098"/>
    </source>
</evidence>
<reference evidence="11" key="2">
    <citation type="submission" date="2022-10" db="EMBL/GenBank/DDBJ databases">
        <authorList>
            <consortium name="ENA_rothamsted_submissions"/>
            <consortium name="culmorum"/>
            <person name="King R."/>
        </authorList>
    </citation>
    <scope>NUCLEOTIDE SEQUENCE</scope>
</reference>
<dbReference type="OrthoDB" id="434092at2759"/>
<evidence type="ECO:0000256" key="4">
    <source>
        <dbReference type="ARBA" id="ARBA00022692"/>
    </source>
</evidence>
<evidence type="ECO:0000256" key="6">
    <source>
        <dbReference type="ARBA" id="ARBA00022989"/>
    </source>
</evidence>
<dbReference type="InterPro" id="IPR030457">
    <property type="entry name" value="ELO_CS"/>
</dbReference>
<name>A0A9N9SHN5_PHACE</name>
<keyword evidence="9 10" id="KW-0275">Fatty acid biosynthesis</keyword>
<keyword evidence="4 10" id="KW-0812">Transmembrane</keyword>
<feature type="transmembrane region" description="Helical" evidence="10">
    <location>
        <begin position="67"/>
        <end position="87"/>
    </location>
</feature>
<accession>A0A9N9SHN5</accession>
<feature type="transmembrane region" description="Helical" evidence="10">
    <location>
        <begin position="235"/>
        <end position="254"/>
    </location>
</feature>
<dbReference type="GO" id="GO:0030148">
    <property type="term" value="P:sphingolipid biosynthetic process"/>
    <property type="evidence" value="ECO:0007669"/>
    <property type="project" value="TreeGrafter"/>
</dbReference>
<evidence type="ECO:0000313" key="11">
    <source>
        <dbReference type="EMBL" id="CAG9817502.1"/>
    </source>
</evidence>
<dbReference type="InterPro" id="IPR002076">
    <property type="entry name" value="ELO_fam"/>
</dbReference>
<evidence type="ECO:0000256" key="9">
    <source>
        <dbReference type="ARBA" id="ARBA00023160"/>
    </source>
</evidence>
<dbReference type="PANTHER" id="PTHR11157">
    <property type="entry name" value="FATTY ACID ACYL TRANSFERASE-RELATED"/>
    <property type="match status" value="1"/>
</dbReference>
<feature type="transmembrane region" description="Helical" evidence="10">
    <location>
        <begin position="146"/>
        <end position="164"/>
    </location>
</feature>
<dbReference type="AlphaFoldDB" id="A0A9N9SHN5"/>
<evidence type="ECO:0000313" key="12">
    <source>
        <dbReference type="Proteomes" id="UP001153737"/>
    </source>
</evidence>
<evidence type="ECO:0000256" key="5">
    <source>
        <dbReference type="ARBA" id="ARBA00022832"/>
    </source>
</evidence>
<evidence type="ECO:0000256" key="1">
    <source>
        <dbReference type="ARBA" id="ARBA00004141"/>
    </source>
</evidence>
<keyword evidence="7 10" id="KW-0443">Lipid metabolism</keyword>
<comment type="similarity">
    <text evidence="10">Belongs to the ELO family.</text>
</comment>
<feature type="transmembrane region" description="Helical" evidence="10">
    <location>
        <begin position="38"/>
        <end position="55"/>
    </location>
</feature>
<dbReference type="Pfam" id="PF01151">
    <property type="entry name" value="ELO"/>
    <property type="match status" value="1"/>
</dbReference>
<comment type="subcellular location">
    <subcellularLocation>
        <location evidence="1">Membrane</location>
        <topology evidence="1">Multi-pass membrane protein</topology>
    </subcellularLocation>
</comment>
<protein>
    <recommendedName>
        <fullName evidence="10">Elongation of very long chain fatty acids protein</fullName>
        <ecNumber evidence="10">2.3.1.199</ecNumber>
    </recommendedName>
    <alternativeName>
        <fullName evidence="10">Very-long-chain 3-oxoacyl-CoA synthase</fullName>
    </alternativeName>
</protein>
<keyword evidence="12" id="KW-1185">Reference proteome</keyword>
<dbReference type="GO" id="GO:0042761">
    <property type="term" value="P:very long-chain fatty acid biosynthetic process"/>
    <property type="evidence" value="ECO:0007669"/>
    <property type="project" value="TreeGrafter"/>
</dbReference>
<evidence type="ECO:0000256" key="2">
    <source>
        <dbReference type="ARBA" id="ARBA00022516"/>
    </source>
</evidence>
<dbReference type="PANTHER" id="PTHR11157:SF153">
    <property type="entry name" value="ELONGATION OF VERY LONG CHAIN FATTY ACIDS PROTEIN"/>
    <property type="match status" value="1"/>
</dbReference>
<evidence type="ECO:0000256" key="3">
    <source>
        <dbReference type="ARBA" id="ARBA00022679"/>
    </source>
</evidence>
<gene>
    <name evidence="11" type="ORF">PHAECO_LOCUS4866</name>
</gene>
<dbReference type="GO" id="GO:0009922">
    <property type="term" value="F:fatty acid elongase activity"/>
    <property type="evidence" value="ECO:0007669"/>
    <property type="project" value="UniProtKB-EC"/>
</dbReference>
<dbReference type="EC" id="2.3.1.199" evidence="10"/>
<dbReference type="GO" id="GO:0034626">
    <property type="term" value="P:fatty acid elongation, polyunsaturated fatty acid"/>
    <property type="evidence" value="ECO:0007669"/>
    <property type="project" value="TreeGrafter"/>
</dbReference>
<keyword evidence="5 10" id="KW-0276">Fatty acid metabolism</keyword>
<keyword evidence="3 10" id="KW-0808">Transferase</keyword>
<reference evidence="11" key="1">
    <citation type="submission" date="2022-01" db="EMBL/GenBank/DDBJ databases">
        <authorList>
            <person name="King R."/>
        </authorList>
    </citation>
    <scope>NUCLEOTIDE SEQUENCE</scope>
</reference>
<dbReference type="PROSITE" id="PS01188">
    <property type="entry name" value="ELO"/>
    <property type="match status" value="1"/>
</dbReference>
<feature type="transmembrane region" description="Helical" evidence="10">
    <location>
        <begin position="203"/>
        <end position="223"/>
    </location>
</feature>
<dbReference type="GO" id="GO:0005789">
    <property type="term" value="C:endoplasmic reticulum membrane"/>
    <property type="evidence" value="ECO:0007669"/>
    <property type="project" value="TreeGrafter"/>
</dbReference>